<organism evidence="2 3">
    <name type="scientific">Paraburkholderia kururiensis</name>
    <dbReference type="NCBI Taxonomy" id="984307"/>
    <lineage>
        <taxon>Bacteria</taxon>
        <taxon>Pseudomonadati</taxon>
        <taxon>Pseudomonadota</taxon>
        <taxon>Betaproteobacteria</taxon>
        <taxon>Burkholderiales</taxon>
        <taxon>Burkholderiaceae</taxon>
        <taxon>Paraburkholderia</taxon>
    </lineage>
</organism>
<proteinExistence type="predicted"/>
<dbReference type="RefSeq" id="WP_157977894.1">
    <property type="nucleotide sequence ID" value="NZ_CP139965.1"/>
</dbReference>
<keyword evidence="3" id="KW-1185">Reference proteome</keyword>
<feature type="transmembrane region" description="Helical" evidence="1">
    <location>
        <begin position="40"/>
        <end position="61"/>
    </location>
</feature>
<name>A0ABZ0WPB0_9BURK</name>
<feature type="transmembrane region" description="Helical" evidence="1">
    <location>
        <begin position="15"/>
        <end position="34"/>
    </location>
</feature>
<sequence>MKSEQNEGLTAMDRFSMLHLGWWIGFLVLCLALWESDKAVLGIFLVSLLLVPPLGIAWVAGTIGNAVNRRWRCAASACLAPPLAGALIMGLSLIGLDPDRIHFLLVKYPHEIEVHFSPSGGSAFRSWSWGLDAAPLSPGVAYTLNYDPRDAELLAAKTPDKSIRSMGDHFYLVKQSEDGSAL</sequence>
<keyword evidence="1" id="KW-1133">Transmembrane helix</keyword>
<evidence type="ECO:0008006" key="4">
    <source>
        <dbReference type="Google" id="ProtNLM"/>
    </source>
</evidence>
<evidence type="ECO:0000313" key="3">
    <source>
        <dbReference type="Proteomes" id="UP001325479"/>
    </source>
</evidence>
<accession>A0ABZ0WPB0</accession>
<reference evidence="2 3" key="1">
    <citation type="submission" date="2023-12" db="EMBL/GenBank/DDBJ databases">
        <title>Genome sequencing and assembly of bacterial species from a model synthetic community.</title>
        <authorList>
            <person name="Hogle S.L."/>
        </authorList>
    </citation>
    <scope>NUCLEOTIDE SEQUENCE [LARGE SCALE GENOMIC DNA]</scope>
    <source>
        <strain evidence="2 3">HAMBI 2494</strain>
    </source>
</reference>
<keyword evidence="1" id="KW-0472">Membrane</keyword>
<dbReference type="Proteomes" id="UP001325479">
    <property type="component" value="Chromosome"/>
</dbReference>
<evidence type="ECO:0000256" key="1">
    <source>
        <dbReference type="SAM" id="Phobius"/>
    </source>
</evidence>
<protein>
    <recommendedName>
        <fullName evidence="4">Transmembrane protein</fullName>
    </recommendedName>
</protein>
<feature type="transmembrane region" description="Helical" evidence="1">
    <location>
        <begin position="73"/>
        <end position="96"/>
    </location>
</feature>
<gene>
    <name evidence="2" type="ORF">U0042_05745</name>
</gene>
<dbReference type="EMBL" id="CP139965">
    <property type="protein sequence ID" value="WQD79207.1"/>
    <property type="molecule type" value="Genomic_DNA"/>
</dbReference>
<evidence type="ECO:0000313" key="2">
    <source>
        <dbReference type="EMBL" id="WQD79207.1"/>
    </source>
</evidence>
<keyword evidence="1" id="KW-0812">Transmembrane</keyword>